<accession>A0ABM0J9K0</accession>
<dbReference type="SMART" id="SM01394">
    <property type="entry name" value="S_100"/>
    <property type="match status" value="1"/>
</dbReference>
<dbReference type="SUPFAM" id="SSF47473">
    <property type="entry name" value="EF-hand"/>
    <property type="match status" value="1"/>
</dbReference>
<dbReference type="InterPro" id="IPR018247">
    <property type="entry name" value="EF_Hand_1_Ca_BS"/>
</dbReference>
<dbReference type="Proteomes" id="UP000694863">
    <property type="component" value="Unplaced"/>
</dbReference>
<organism evidence="4 5">
    <name type="scientific">Echinops telfairi</name>
    <name type="common">Lesser hedgehog tenrec</name>
    <dbReference type="NCBI Taxonomy" id="9371"/>
    <lineage>
        <taxon>Eukaryota</taxon>
        <taxon>Metazoa</taxon>
        <taxon>Chordata</taxon>
        <taxon>Craniata</taxon>
        <taxon>Vertebrata</taxon>
        <taxon>Euteleostomi</taxon>
        <taxon>Mammalia</taxon>
        <taxon>Eutheria</taxon>
        <taxon>Afrotheria</taxon>
        <taxon>Tenrecidae</taxon>
        <taxon>Tenrecinae</taxon>
        <taxon>Echinops</taxon>
    </lineage>
</organism>
<dbReference type="PANTHER" id="PTHR11639">
    <property type="entry name" value="S100 CALCIUM-BINDING PROTEIN"/>
    <property type="match status" value="1"/>
</dbReference>
<reference evidence="5" key="1">
    <citation type="submission" date="2025-08" db="UniProtKB">
        <authorList>
            <consortium name="RefSeq"/>
        </authorList>
    </citation>
    <scope>IDENTIFICATION</scope>
</reference>
<dbReference type="InterPro" id="IPR011992">
    <property type="entry name" value="EF-hand-dom_pair"/>
</dbReference>
<dbReference type="PROSITE" id="PS50222">
    <property type="entry name" value="EF_HAND_2"/>
    <property type="match status" value="1"/>
</dbReference>
<dbReference type="GeneID" id="101657084"/>
<name>A0ABM0J9K0_ECHTE</name>
<sequence>MTAEKSIMGMIDLFHRYTGQDDTIDKPGLLTMMKENFPNFLSDCEKRKRDYLANLFEKKDKNGDKKIQFSEFLSTLGDIGTDYHDQSHGAPPCSGEIQ</sequence>
<keyword evidence="4" id="KW-1185">Reference proteome</keyword>
<evidence type="ECO:0000313" key="4">
    <source>
        <dbReference type="Proteomes" id="UP000694863"/>
    </source>
</evidence>
<protein>
    <submittedName>
        <fullName evidence="5">Protein S100-A7-like</fullName>
    </submittedName>
</protein>
<dbReference type="Pfam" id="PF01023">
    <property type="entry name" value="S_100"/>
    <property type="match status" value="1"/>
</dbReference>
<keyword evidence="1" id="KW-0479">Metal-binding</keyword>
<keyword evidence="2" id="KW-0106">Calcium</keyword>
<gene>
    <name evidence="5" type="primary">LOC101657084</name>
</gene>
<evidence type="ECO:0000256" key="2">
    <source>
        <dbReference type="ARBA" id="ARBA00022837"/>
    </source>
</evidence>
<evidence type="ECO:0000256" key="1">
    <source>
        <dbReference type="ARBA" id="ARBA00022723"/>
    </source>
</evidence>
<evidence type="ECO:0000259" key="3">
    <source>
        <dbReference type="PROSITE" id="PS50222"/>
    </source>
</evidence>
<dbReference type="PROSITE" id="PS00018">
    <property type="entry name" value="EF_HAND_1"/>
    <property type="match status" value="1"/>
</dbReference>
<proteinExistence type="predicted"/>
<dbReference type="CDD" id="cd00213">
    <property type="entry name" value="S-100"/>
    <property type="match status" value="1"/>
</dbReference>
<dbReference type="InterPro" id="IPR002048">
    <property type="entry name" value="EF_hand_dom"/>
</dbReference>
<dbReference type="PANTHER" id="PTHR11639:SF67">
    <property type="entry name" value="PROTEIN S100-A7-LIKE 2"/>
    <property type="match status" value="1"/>
</dbReference>
<evidence type="ECO:0000313" key="5">
    <source>
        <dbReference type="RefSeq" id="XP_004717967.2"/>
    </source>
</evidence>
<dbReference type="Gene3D" id="1.10.238.10">
    <property type="entry name" value="EF-hand"/>
    <property type="match status" value="1"/>
</dbReference>
<dbReference type="RefSeq" id="XP_004717967.2">
    <property type="nucleotide sequence ID" value="XM_004717910.2"/>
</dbReference>
<dbReference type="InterPro" id="IPR034325">
    <property type="entry name" value="S-100_dom"/>
</dbReference>
<feature type="domain" description="EF-hand" evidence="3">
    <location>
        <begin position="47"/>
        <end position="82"/>
    </location>
</feature>
<dbReference type="InterPro" id="IPR013787">
    <property type="entry name" value="S100_Ca-bd_sub"/>
</dbReference>